<feature type="transmembrane region" description="Helical" evidence="1">
    <location>
        <begin position="268"/>
        <end position="288"/>
    </location>
</feature>
<dbReference type="EMBL" id="NBBJ01000003">
    <property type="protein sequence ID" value="OWK29847.1"/>
    <property type="molecule type" value="Genomic_DNA"/>
</dbReference>
<dbReference type="RefSeq" id="WP_088333946.1">
    <property type="nucleotide sequence ID" value="NZ_NBBJ01000003.1"/>
</dbReference>
<dbReference type="GO" id="GO:0080120">
    <property type="term" value="P:CAAX-box protein maturation"/>
    <property type="evidence" value="ECO:0007669"/>
    <property type="project" value="UniProtKB-ARBA"/>
</dbReference>
<feature type="transmembrane region" description="Helical" evidence="1">
    <location>
        <begin position="102"/>
        <end position="123"/>
    </location>
</feature>
<dbReference type="PANTHER" id="PTHR39430">
    <property type="entry name" value="MEMBRANE-ASSOCIATED PROTEASE-RELATED"/>
    <property type="match status" value="1"/>
</dbReference>
<proteinExistence type="predicted"/>
<keyword evidence="1" id="KW-0812">Transmembrane</keyword>
<evidence type="ECO:0000259" key="2">
    <source>
        <dbReference type="Pfam" id="PF02517"/>
    </source>
</evidence>
<evidence type="ECO:0000313" key="3">
    <source>
        <dbReference type="EMBL" id="OWK29847.1"/>
    </source>
</evidence>
<gene>
    <name evidence="3" type="ORF">SPMU_22690</name>
</gene>
<evidence type="ECO:0000313" key="4">
    <source>
        <dbReference type="Proteomes" id="UP000197783"/>
    </source>
</evidence>
<organism evidence="3 4">
    <name type="scientific">Sphingomonas mucosissima</name>
    <dbReference type="NCBI Taxonomy" id="370959"/>
    <lineage>
        <taxon>Bacteria</taxon>
        <taxon>Pseudomonadati</taxon>
        <taxon>Pseudomonadota</taxon>
        <taxon>Alphaproteobacteria</taxon>
        <taxon>Sphingomonadales</taxon>
        <taxon>Sphingomonadaceae</taxon>
        <taxon>Sphingomonas</taxon>
    </lineage>
</organism>
<dbReference type="AlphaFoldDB" id="A0A245ZJC3"/>
<feature type="transmembrane region" description="Helical" evidence="1">
    <location>
        <begin position="64"/>
        <end position="81"/>
    </location>
</feature>
<feature type="domain" description="CAAX prenyl protease 2/Lysostaphin resistance protein A-like" evidence="2">
    <location>
        <begin position="135"/>
        <end position="227"/>
    </location>
</feature>
<protein>
    <submittedName>
        <fullName evidence="3">CAAX amino terminal protease self-immunity</fullName>
    </submittedName>
</protein>
<feature type="transmembrane region" description="Helical" evidence="1">
    <location>
        <begin position="161"/>
        <end position="184"/>
    </location>
</feature>
<feature type="transmembrane region" description="Helical" evidence="1">
    <location>
        <begin position="190"/>
        <end position="211"/>
    </location>
</feature>
<dbReference type="PANTHER" id="PTHR39430:SF1">
    <property type="entry name" value="PROTEASE"/>
    <property type="match status" value="1"/>
</dbReference>
<dbReference type="OrthoDB" id="193898at2"/>
<dbReference type="Proteomes" id="UP000197783">
    <property type="component" value="Unassembled WGS sequence"/>
</dbReference>
<name>A0A245ZJC3_9SPHN</name>
<keyword evidence="4" id="KW-1185">Reference proteome</keyword>
<accession>A0A245ZJC3</accession>
<comment type="caution">
    <text evidence="3">The sequence shown here is derived from an EMBL/GenBank/DDBJ whole genome shotgun (WGS) entry which is preliminary data.</text>
</comment>
<keyword evidence="3" id="KW-0378">Hydrolase</keyword>
<evidence type="ECO:0000256" key="1">
    <source>
        <dbReference type="SAM" id="Phobius"/>
    </source>
</evidence>
<reference evidence="3 4" key="1">
    <citation type="submission" date="2017-03" db="EMBL/GenBank/DDBJ databases">
        <title>Genome sequence of Sphingomonas mucosissima DSM 17494.</title>
        <authorList>
            <person name="Poehlein A."/>
            <person name="Wuebbeler J.H."/>
            <person name="Steinbuechel A."/>
            <person name="Daniel R."/>
        </authorList>
    </citation>
    <scope>NUCLEOTIDE SEQUENCE [LARGE SCALE GENOMIC DNA]</scope>
    <source>
        <strain evidence="3 4">DSM 17494</strain>
    </source>
</reference>
<keyword evidence="3" id="KW-0645">Protease</keyword>
<keyword evidence="1" id="KW-1133">Transmembrane helix</keyword>
<sequence>MTSQSRWGLPIELGDQRFLHEDRLLWLRAIAWMVALFFAVVMSFGPVMSAVRGLLPTDAAPLQFLARCAGAAVALGAYALLVRFGEGRWPREIALRPAPGQLLVGIVLGLAMFALVMAVMIAFGLYDVAFVGPASAWRAAGLAIEAGVIEELMIRGIVLRLLWRAFGPAPAFLVSAALFGAGHLPNSASSIFAALCIAVEAGVMLGALYALTGRLWMPIGVHIAWNFAQGYLFGAAVSGGDLGPAIARSTARPGVPEWLTGGAFGPEGSLPALLVCGTVGAVALWLAWKEGRFARKAAAAIAQPAVTAPADYGFSRGELRALIR</sequence>
<dbReference type="InterPro" id="IPR003675">
    <property type="entry name" value="Rce1/LyrA-like_dom"/>
</dbReference>
<dbReference type="Pfam" id="PF02517">
    <property type="entry name" value="Rce1-like"/>
    <property type="match status" value="1"/>
</dbReference>
<feature type="transmembrane region" description="Helical" evidence="1">
    <location>
        <begin position="25"/>
        <end position="44"/>
    </location>
</feature>
<dbReference type="GO" id="GO:0004175">
    <property type="term" value="F:endopeptidase activity"/>
    <property type="evidence" value="ECO:0007669"/>
    <property type="project" value="UniProtKB-ARBA"/>
</dbReference>
<dbReference type="GO" id="GO:0006508">
    <property type="term" value="P:proteolysis"/>
    <property type="evidence" value="ECO:0007669"/>
    <property type="project" value="UniProtKB-KW"/>
</dbReference>
<keyword evidence="1" id="KW-0472">Membrane</keyword>